<dbReference type="KEGG" id="stab:STABA_v1c08640"/>
<dbReference type="RefSeq" id="WP_156006954.1">
    <property type="nucleotide sequence ID" value="NZ_CP046276.1"/>
</dbReference>
<dbReference type="AlphaFoldDB" id="A0A6I6C9T8"/>
<accession>A0A6I6C9T8</accession>
<keyword evidence="2" id="KW-1185">Reference proteome</keyword>
<dbReference type="Proteomes" id="UP000424468">
    <property type="component" value="Chromosome"/>
</dbReference>
<dbReference type="OrthoDB" id="387750at2"/>
<evidence type="ECO:0000313" key="1">
    <source>
        <dbReference type="EMBL" id="QGS52219.1"/>
    </source>
</evidence>
<dbReference type="EMBL" id="CP046276">
    <property type="protein sequence ID" value="QGS52219.1"/>
    <property type="molecule type" value="Genomic_DNA"/>
</dbReference>
<organism evidence="1 2">
    <name type="scientific">Spiroplasma tabanidicola</name>
    <dbReference type="NCBI Taxonomy" id="324079"/>
    <lineage>
        <taxon>Bacteria</taxon>
        <taxon>Bacillati</taxon>
        <taxon>Mycoplasmatota</taxon>
        <taxon>Mollicutes</taxon>
        <taxon>Entomoplasmatales</taxon>
        <taxon>Spiroplasmataceae</taxon>
        <taxon>Spiroplasma</taxon>
    </lineage>
</organism>
<name>A0A6I6C9T8_9MOLU</name>
<proteinExistence type="predicted"/>
<gene>
    <name evidence="1" type="ORF">STABA_v1c08640</name>
</gene>
<evidence type="ECO:0000313" key="2">
    <source>
        <dbReference type="Proteomes" id="UP000424468"/>
    </source>
</evidence>
<sequence>MKKLMSILCTITLGISASTSIIACKPKSTQQDSDQSEDGPIADSYEEVLSKYKFEVNDIIASHVEEVSKKWFQSASSSESNQEHEFLNSNSLESAIKGLQNNNNQYKLKTVFEKTDGPQNKTKYFNDIQSLLNFSDLKKKVIDLTKKSEYDILFKSLNEDSLININREFFENDPEEAFVQYYKGNFNSSNNDVQQREGNESFFAYANSWLKINLNCNSKDGTLTTFEYSNPINFKYSITDNTALYEFIQSKKSKLKFDFLQDKSSLIDGNNDFTNDYESMIKKFNENSNSIKGNIQNKLTENLENYGVKINTTNYEIETNWSNIKDFWDHSFNANTESKMAWKEKKVNWTNKEDENIYKSNQNLYDYIFKTKYNENAKQEENEYLKSYLSENWNEWYKNYLNSIIDSNTELSDDSNYENKDEVIKTLKKTVNLKFVKIKGLKLEINDFETDLNDIVVGVGYVLNRNNDNTDLSVVDKNSSEFKSVLNNMIDGVESYHKVFGTNKGTDDYRIAAYDGGDYKLWESYSVSELYYDNVHKIYLPLQRIRDKFSDNLSLIAVNNNKQFEARSELLSKGNQKDYQWKIDTDPSNVAWNRFSINVQQSDLQKGFVMDGYYKNNVSQFDFDFKLDFINIRFRTDNIWFNWGEQSQSFWRYKSVIEMV</sequence>
<reference evidence="1 2" key="1">
    <citation type="submission" date="2019-11" db="EMBL/GenBank/DDBJ databases">
        <title>Complete genome sequence of Spiroplasma tabanidicola TAUS-1 (DSM 22603).</title>
        <authorList>
            <person name="Huang C.-T."/>
            <person name="Lin Y.-C."/>
            <person name="Kuo C.-H."/>
        </authorList>
    </citation>
    <scope>NUCLEOTIDE SEQUENCE [LARGE SCALE GENOMIC DNA]</scope>
    <source>
        <strain evidence="1 2">TAUS-1</strain>
    </source>
</reference>
<dbReference type="PROSITE" id="PS51257">
    <property type="entry name" value="PROKAR_LIPOPROTEIN"/>
    <property type="match status" value="1"/>
</dbReference>
<protein>
    <recommendedName>
        <fullName evidence="3">Lipoprotein</fullName>
    </recommendedName>
</protein>
<evidence type="ECO:0008006" key="3">
    <source>
        <dbReference type="Google" id="ProtNLM"/>
    </source>
</evidence>